<accession>A0ABY6HZP6</accession>
<keyword evidence="1" id="KW-1133">Transmembrane helix</keyword>
<gene>
    <name evidence="2" type="ORF">NEF87_004097</name>
</gene>
<evidence type="ECO:0000313" key="2">
    <source>
        <dbReference type="EMBL" id="UYP47812.1"/>
    </source>
</evidence>
<protein>
    <recommendedName>
        <fullName evidence="4">Adhesin domain-containing protein</fullName>
    </recommendedName>
</protein>
<reference evidence="2" key="1">
    <citation type="submission" date="2022-09" db="EMBL/GenBank/DDBJ databases">
        <title>Actin cytoskeleton and complex cell architecture in an #Asgard archaeon.</title>
        <authorList>
            <person name="Ponce Toledo R.I."/>
            <person name="Schleper C."/>
            <person name="Rodrigues Oliveira T."/>
            <person name="Wollweber F."/>
            <person name="Xu J."/>
            <person name="Rittmann S."/>
            <person name="Klingl A."/>
            <person name="Pilhofer M."/>
        </authorList>
    </citation>
    <scope>NUCLEOTIDE SEQUENCE</scope>
    <source>
        <strain evidence="2">B-35</strain>
    </source>
</reference>
<feature type="transmembrane region" description="Helical" evidence="1">
    <location>
        <begin position="12"/>
        <end position="31"/>
    </location>
</feature>
<name>A0ABY6HZP6_9ARCH</name>
<keyword evidence="3" id="KW-1185">Reference proteome</keyword>
<sequence>MSEYQKKSSHGISTAITIVVIIFAIGFWYFALYGPLPDDQYNPATSSGKFELIQTDYENITKISLDIQADVGDFDVGLLNNDSENLISADWALEYRVGDSAVEDLEITFSNTTVNETIIITLVVDYPDEEIILIDDWDFTIYINPNYELYSIIGDIKAGELDVDLANIEMETFIIESSAGSIDINLNTVNISSGAYFQTDAGEITVSLNEVSIDGDLSVTTDAGAIDLNIENIKFQNESTIILDSDAGAIRVNWDQTIALGADIVLDASTDVGEIDIEIQSNLLKYLVGLETDIGDTQFNHEDWGTTNGYYQSPGFESSLLDLLQIDAETNVGSVEIDITL</sequence>
<keyword evidence="1" id="KW-0812">Transmembrane</keyword>
<dbReference type="EMBL" id="CP104013">
    <property type="protein sequence ID" value="UYP47812.1"/>
    <property type="molecule type" value="Genomic_DNA"/>
</dbReference>
<evidence type="ECO:0008006" key="4">
    <source>
        <dbReference type="Google" id="ProtNLM"/>
    </source>
</evidence>
<proteinExistence type="predicted"/>
<organism evidence="2 3">
    <name type="scientific">Candidatus Lokiarchaeum ossiferum</name>
    <dbReference type="NCBI Taxonomy" id="2951803"/>
    <lineage>
        <taxon>Archaea</taxon>
        <taxon>Promethearchaeati</taxon>
        <taxon>Promethearchaeota</taxon>
        <taxon>Promethearchaeia</taxon>
        <taxon>Promethearchaeales</taxon>
        <taxon>Promethearchaeaceae</taxon>
        <taxon>Candidatus Lokiarchaeum</taxon>
    </lineage>
</organism>
<dbReference type="Proteomes" id="UP001208689">
    <property type="component" value="Chromosome"/>
</dbReference>
<keyword evidence="1" id="KW-0472">Membrane</keyword>
<evidence type="ECO:0000256" key="1">
    <source>
        <dbReference type="SAM" id="Phobius"/>
    </source>
</evidence>
<evidence type="ECO:0000313" key="3">
    <source>
        <dbReference type="Proteomes" id="UP001208689"/>
    </source>
</evidence>